<dbReference type="InterPro" id="IPR045024">
    <property type="entry name" value="NDH-2"/>
</dbReference>
<dbReference type="Pfam" id="PF22366">
    <property type="entry name" value="NDH2_C"/>
    <property type="match status" value="1"/>
</dbReference>
<keyword evidence="12" id="KW-1185">Reference proteome</keyword>
<dbReference type="InterPro" id="IPR023753">
    <property type="entry name" value="FAD/NAD-binding_dom"/>
</dbReference>
<comment type="caution">
    <text evidence="11">The sequence shown here is derived from an EMBL/GenBank/DDBJ whole genome shotgun (WGS) entry which is preliminary data.</text>
</comment>
<protein>
    <recommendedName>
        <fullName evidence="2">NADH:ubiquinone reductase (non-electrogenic)</fullName>
        <ecNumber evidence="2">1.6.5.9</ecNumber>
    </recommendedName>
</protein>
<dbReference type="OrthoDB" id="9781621at2"/>
<evidence type="ECO:0000256" key="6">
    <source>
        <dbReference type="ARBA" id="ARBA00023002"/>
    </source>
</evidence>
<dbReference type="PANTHER" id="PTHR43706:SF47">
    <property type="entry name" value="EXTERNAL NADH-UBIQUINONE OXIDOREDUCTASE 1, MITOCHONDRIAL-RELATED"/>
    <property type="match status" value="1"/>
</dbReference>
<name>A0A4R9K1Y6_9LEPT</name>
<dbReference type="EC" id="1.6.5.9" evidence="2"/>
<dbReference type="SUPFAM" id="SSF51905">
    <property type="entry name" value="FAD/NAD(P)-binding domain"/>
    <property type="match status" value="1"/>
</dbReference>
<organism evidence="11 12">
    <name type="scientific">Leptospira ognonensis</name>
    <dbReference type="NCBI Taxonomy" id="2484945"/>
    <lineage>
        <taxon>Bacteria</taxon>
        <taxon>Pseudomonadati</taxon>
        <taxon>Spirochaetota</taxon>
        <taxon>Spirochaetia</taxon>
        <taxon>Leptospirales</taxon>
        <taxon>Leptospiraceae</taxon>
        <taxon>Leptospira</taxon>
    </lineage>
</organism>
<evidence type="ECO:0000256" key="8">
    <source>
        <dbReference type="ARBA" id="ARBA00047599"/>
    </source>
</evidence>
<evidence type="ECO:0000259" key="9">
    <source>
        <dbReference type="Pfam" id="PF07992"/>
    </source>
</evidence>
<proteinExistence type="inferred from homology"/>
<evidence type="ECO:0000256" key="3">
    <source>
        <dbReference type="ARBA" id="ARBA00022630"/>
    </source>
</evidence>
<comment type="similarity">
    <text evidence="1">Belongs to the NADH dehydrogenase family.</text>
</comment>
<dbReference type="PRINTS" id="PR00368">
    <property type="entry name" value="FADPNR"/>
</dbReference>
<sequence length="421" mass="47310">MKTKKKVIVIGAGFGGLQVVHTLANRKDFEVIVIDKTNHHLFQPLLYQVATAVLSPADIAIPTRSITTNYKNVKLYMARVDKIDFETNEVYFGNGKETYDFLVIATGAQTSYFGNEEWKKHTFGLKNLKDALAIRRQILLSFEEAELSGDPEKIEQMLNYVIIGGGPTGVELAGSIAELSHNIIRKDFRIIDSANTKVTLIEAGPRLLSNFHEDLSEFTKKKLEERGVEILLNSPVKSIDADGIELTNRKIKSKTVIWAAGVEAAGITRALPFSKDRSGRLIVDGYCRISEKPNVYVIGDAASFSYNMKRPLPGVSPVAMQQGRFVASFLRNGLDESRMRPFTYFDKGNMATIGRTDAVAEFSIFRLKGFFGWMGWLFVHLVYQVGFKNKMSTLLSWIWSYLTFRAGARLIQEEINEPKQL</sequence>
<keyword evidence="4" id="KW-0274">FAD</keyword>
<reference evidence="11" key="1">
    <citation type="journal article" date="2019" name="PLoS Negl. Trop. Dis.">
        <title>Revisiting the worldwide diversity of Leptospira species in the environment.</title>
        <authorList>
            <person name="Vincent A.T."/>
            <person name="Schiettekatte O."/>
            <person name="Bourhy P."/>
            <person name="Veyrier F.J."/>
            <person name="Picardeau M."/>
        </authorList>
    </citation>
    <scope>NUCLEOTIDE SEQUENCE [LARGE SCALE GENOMIC DNA]</scope>
    <source>
        <strain evidence="11">201702476</strain>
    </source>
</reference>
<evidence type="ECO:0000313" key="12">
    <source>
        <dbReference type="Proteomes" id="UP000297693"/>
    </source>
</evidence>
<gene>
    <name evidence="11" type="ORF">EHQ58_08290</name>
</gene>
<evidence type="ECO:0000256" key="5">
    <source>
        <dbReference type="ARBA" id="ARBA00022946"/>
    </source>
</evidence>
<keyword evidence="7" id="KW-0520">NAD</keyword>
<evidence type="ECO:0000259" key="10">
    <source>
        <dbReference type="Pfam" id="PF22366"/>
    </source>
</evidence>
<evidence type="ECO:0000256" key="2">
    <source>
        <dbReference type="ARBA" id="ARBA00012637"/>
    </source>
</evidence>
<keyword evidence="6" id="KW-0560">Oxidoreductase</keyword>
<dbReference type="Proteomes" id="UP000297693">
    <property type="component" value="Unassembled WGS sequence"/>
</dbReference>
<keyword evidence="3" id="KW-0285">Flavoprotein</keyword>
<accession>A0A4R9K1Y6</accession>
<dbReference type="PANTHER" id="PTHR43706">
    <property type="entry name" value="NADH DEHYDROGENASE"/>
    <property type="match status" value="1"/>
</dbReference>
<dbReference type="InterPro" id="IPR036188">
    <property type="entry name" value="FAD/NAD-bd_sf"/>
</dbReference>
<dbReference type="PRINTS" id="PR00411">
    <property type="entry name" value="PNDRDTASEI"/>
</dbReference>
<dbReference type="GO" id="GO:0050136">
    <property type="term" value="F:NADH dehydrogenase (quinone) (non-electrogenic) activity"/>
    <property type="evidence" value="ECO:0007669"/>
    <property type="project" value="UniProtKB-EC"/>
</dbReference>
<dbReference type="AlphaFoldDB" id="A0A4R9K1Y6"/>
<dbReference type="Pfam" id="PF07992">
    <property type="entry name" value="Pyr_redox_2"/>
    <property type="match status" value="1"/>
</dbReference>
<dbReference type="EMBL" id="RQGD01000023">
    <property type="protein sequence ID" value="TGL59733.1"/>
    <property type="molecule type" value="Genomic_DNA"/>
</dbReference>
<evidence type="ECO:0000313" key="11">
    <source>
        <dbReference type="EMBL" id="TGL59733.1"/>
    </source>
</evidence>
<evidence type="ECO:0000256" key="4">
    <source>
        <dbReference type="ARBA" id="ARBA00022827"/>
    </source>
</evidence>
<feature type="domain" description="External alternative NADH-ubiquinone oxidoreductase-like C-terminal" evidence="10">
    <location>
        <begin position="347"/>
        <end position="405"/>
    </location>
</feature>
<dbReference type="Gene3D" id="3.50.50.100">
    <property type="match status" value="1"/>
</dbReference>
<feature type="domain" description="FAD/NAD(P)-binding" evidence="9">
    <location>
        <begin position="5"/>
        <end position="323"/>
    </location>
</feature>
<dbReference type="RefSeq" id="WP_135623422.1">
    <property type="nucleotide sequence ID" value="NZ_RQGD01000023.1"/>
</dbReference>
<comment type="catalytic activity">
    <reaction evidence="8">
        <text>a quinone + NADH + H(+) = a quinol + NAD(+)</text>
        <dbReference type="Rhea" id="RHEA:46160"/>
        <dbReference type="ChEBI" id="CHEBI:15378"/>
        <dbReference type="ChEBI" id="CHEBI:24646"/>
        <dbReference type="ChEBI" id="CHEBI:57540"/>
        <dbReference type="ChEBI" id="CHEBI:57945"/>
        <dbReference type="ChEBI" id="CHEBI:132124"/>
        <dbReference type="EC" id="1.6.5.9"/>
    </reaction>
</comment>
<dbReference type="InterPro" id="IPR054585">
    <property type="entry name" value="NDH2-like_C"/>
</dbReference>
<evidence type="ECO:0000256" key="7">
    <source>
        <dbReference type="ARBA" id="ARBA00023027"/>
    </source>
</evidence>
<evidence type="ECO:0000256" key="1">
    <source>
        <dbReference type="ARBA" id="ARBA00005272"/>
    </source>
</evidence>
<keyword evidence="5" id="KW-0809">Transit peptide</keyword>